<dbReference type="Proteomes" id="UP000503297">
    <property type="component" value="Chromosome"/>
</dbReference>
<evidence type="ECO:0000256" key="1">
    <source>
        <dbReference type="ARBA" id="ARBA00022630"/>
    </source>
</evidence>
<dbReference type="InterPro" id="IPR050097">
    <property type="entry name" value="Ferredoxin-NADP_redctase_2"/>
</dbReference>
<gene>
    <name evidence="5" type="ORF">HLV38_01420</name>
</gene>
<dbReference type="EMBL" id="CP053716">
    <property type="protein sequence ID" value="QKF06931.1"/>
    <property type="molecule type" value="Genomic_DNA"/>
</dbReference>
<sequence>MERFDVIVIGAGPAGMSAAVYATSRGLRTLVLEADDVGGMIGRVSTVTHYAAVSEGETGRAFAARLRAQAQAAGAVIETDRVTDVRLAERVKPVTCASGARYEASRVIVATGMRKRTLSILGDHLLAGSAQDEAPHFQGRAVYVVGGADGAVKEALHLARFARSVTIVCAEERLSCIAQFREAVERTAGIRVIGGSTLHALEGDDQVERVVVRDLTTGALTSIDDPSCGVFVYAGATPASELAHDQLQLEGGFIVANERMETALPGVYVAGDVRAKQVRQVATAVADGAIAAINAAQYQPR</sequence>
<dbReference type="AlphaFoldDB" id="A0A6M8J1F3"/>
<evidence type="ECO:0000256" key="3">
    <source>
        <dbReference type="ARBA" id="ARBA00048132"/>
    </source>
</evidence>
<name>A0A6M8J1F3_9ACTN</name>
<dbReference type="SUPFAM" id="SSF51905">
    <property type="entry name" value="FAD/NAD(P)-binding domain"/>
    <property type="match status" value="2"/>
</dbReference>
<keyword evidence="1" id="KW-0285">Flavoprotein</keyword>
<comment type="catalytic activity">
    <reaction evidence="3">
        <text>[thioredoxin]-dithiol + NADP(+) = [thioredoxin]-disulfide + NADPH + H(+)</text>
        <dbReference type="Rhea" id="RHEA:20345"/>
        <dbReference type="Rhea" id="RHEA-COMP:10698"/>
        <dbReference type="Rhea" id="RHEA-COMP:10700"/>
        <dbReference type="ChEBI" id="CHEBI:15378"/>
        <dbReference type="ChEBI" id="CHEBI:29950"/>
        <dbReference type="ChEBI" id="CHEBI:50058"/>
        <dbReference type="ChEBI" id="CHEBI:57783"/>
        <dbReference type="ChEBI" id="CHEBI:58349"/>
        <dbReference type="EC" id="1.8.1.9"/>
    </reaction>
</comment>
<evidence type="ECO:0000313" key="5">
    <source>
        <dbReference type="EMBL" id="QKF06931.1"/>
    </source>
</evidence>
<accession>A0A6M8J1F3</accession>
<evidence type="ECO:0000256" key="2">
    <source>
        <dbReference type="ARBA" id="ARBA00023002"/>
    </source>
</evidence>
<dbReference type="Gene3D" id="3.50.50.60">
    <property type="entry name" value="FAD/NAD(P)-binding domain"/>
    <property type="match status" value="2"/>
</dbReference>
<feature type="domain" description="FAD/NAD(P)-binding" evidence="4">
    <location>
        <begin position="4"/>
        <end position="288"/>
    </location>
</feature>
<dbReference type="PRINTS" id="PR00469">
    <property type="entry name" value="PNDRDTASEII"/>
</dbReference>
<organism evidence="5 6">
    <name type="scientific">Berryella wangjianweii</name>
    <dbReference type="NCBI Taxonomy" id="2734634"/>
    <lineage>
        <taxon>Bacteria</taxon>
        <taxon>Bacillati</taxon>
        <taxon>Actinomycetota</taxon>
        <taxon>Coriobacteriia</taxon>
        <taxon>Eggerthellales</taxon>
        <taxon>Eggerthellaceae</taxon>
        <taxon>Berryella</taxon>
    </lineage>
</organism>
<dbReference type="PRINTS" id="PR00368">
    <property type="entry name" value="FADPNR"/>
</dbReference>
<dbReference type="GO" id="GO:0004791">
    <property type="term" value="F:thioredoxin-disulfide reductase (NADPH) activity"/>
    <property type="evidence" value="ECO:0007669"/>
    <property type="project" value="UniProtKB-EC"/>
</dbReference>
<dbReference type="KEGG" id="bwa:HLV38_01420"/>
<evidence type="ECO:0000259" key="4">
    <source>
        <dbReference type="Pfam" id="PF07992"/>
    </source>
</evidence>
<dbReference type="Pfam" id="PF07992">
    <property type="entry name" value="Pyr_redox_2"/>
    <property type="match status" value="1"/>
</dbReference>
<reference evidence="6" key="1">
    <citation type="submission" date="2020-05" db="EMBL/GenBank/DDBJ databases">
        <title>Novel species in genus Nocardioides.</title>
        <authorList>
            <person name="Zhang G."/>
        </authorList>
    </citation>
    <scope>NUCLEOTIDE SEQUENCE [LARGE SCALE GENOMIC DNA]</scope>
    <source>
        <strain evidence="6">zg-1050</strain>
    </source>
</reference>
<dbReference type="RefSeq" id="WP_173163629.1">
    <property type="nucleotide sequence ID" value="NZ_CP053716.1"/>
</dbReference>
<dbReference type="PANTHER" id="PTHR48105">
    <property type="entry name" value="THIOREDOXIN REDUCTASE 1-RELATED-RELATED"/>
    <property type="match status" value="1"/>
</dbReference>
<protein>
    <submittedName>
        <fullName evidence="5">FAD-dependent oxidoreductase</fullName>
    </submittedName>
</protein>
<evidence type="ECO:0000313" key="6">
    <source>
        <dbReference type="Proteomes" id="UP000503297"/>
    </source>
</evidence>
<keyword evidence="6" id="KW-1185">Reference proteome</keyword>
<dbReference type="InterPro" id="IPR023753">
    <property type="entry name" value="FAD/NAD-binding_dom"/>
</dbReference>
<dbReference type="InterPro" id="IPR036188">
    <property type="entry name" value="FAD/NAD-bd_sf"/>
</dbReference>
<keyword evidence="2" id="KW-0560">Oxidoreductase</keyword>
<proteinExistence type="predicted"/>